<gene>
    <name evidence="1" type="ORF">CC86DRAFT_472489</name>
</gene>
<name>A0A6A6ZCR7_9PLEO</name>
<dbReference type="EMBL" id="MU006248">
    <property type="protein sequence ID" value="KAF2818820.1"/>
    <property type="molecule type" value="Genomic_DNA"/>
</dbReference>
<dbReference type="Proteomes" id="UP000799424">
    <property type="component" value="Unassembled WGS sequence"/>
</dbReference>
<reference evidence="1" key="1">
    <citation type="journal article" date="2020" name="Stud. Mycol.">
        <title>101 Dothideomycetes genomes: a test case for predicting lifestyles and emergence of pathogens.</title>
        <authorList>
            <person name="Haridas S."/>
            <person name="Albert R."/>
            <person name="Binder M."/>
            <person name="Bloem J."/>
            <person name="Labutti K."/>
            <person name="Salamov A."/>
            <person name="Andreopoulos B."/>
            <person name="Baker S."/>
            <person name="Barry K."/>
            <person name="Bills G."/>
            <person name="Bluhm B."/>
            <person name="Cannon C."/>
            <person name="Castanera R."/>
            <person name="Culley D."/>
            <person name="Daum C."/>
            <person name="Ezra D."/>
            <person name="Gonzalez J."/>
            <person name="Henrissat B."/>
            <person name="Kuo A."/>
            <person name="Liang C."/>
            <person name="Lipzen A."/>
            <person name="Lutzoni F."/>
            <person name="Magnuson J."/>
            <person name="Mondo S."/>
            <person name="Nolan M."/>
            <person name="Ohm R."/>
            <person name="Pangilinan J."/>
            <person name="Park H.-J."/>
            <person name="Ramirez L."/>
            <person name="Alfaro M."/>
            <person name="Sun H."/>
            <person name="Tritt A."/>
            <person name="Yoshinaga Y."/>
            <person name="Zwiers L.-H."/>
            <person name="Turgeon B."/>
            <person name="Goodwin S."/>
            <person name="Spatafora J."/>
            <person name="Crous P."/>
            <person name="Grigoriev I."/>
        </authorList>
    </citation>
    <scope>NUCLEOTIDE SEQUENCE</scope>
    <source>
        <strain evidence="1">CBS 113818</strain>
    </source>
</reference>
<dbReference type="OrthoDB" id="3800698at2759"/>
<dbReference type="AlphaFoldDB" id="A0A6A6ZCR7"/>
<accession>A0A6A6ZCR7</accession>
<proteinExistence type="predicted"/>
<sequence length="392" mass="43368">MEAINITPDGFRQLLAAFDDPNHATFTTEAFEHSRAGASSNYVIAFGAALAGQVETSPDLLQTLQTRLDERLHPPAPARAPHPIDLLTPPTPELGLDAVRAGDRDVDMGADNVEDVQPMVPIAPRKRKKDFYVVGAAQKDKRRSGEIGRDAPPKNLDIRILGDLELTVDELAAFFPNHYPWIAYMARFQKGSWEPTAVARLICHFRGFSGIDDAKLIDRERNKLHKQKDKCELSLVNDGITNNEEKHIDSGYTLGTWISPIGRERNRKAPAWRCGLVDDIPLIELADGLAHWPSGKGVRHLTRAVRHVVALADHAVMLSDVQDFIDEHDLGQGLGPIDEFGDPDCKAHKRLLGIVDPYVTRHVGGLGLFEGAGPKRFFQCLRLSSLVRSMSL</sequence>
<protein>
    <submittedName>
        <fullName evidence="1">Uncharacterized protein</fullName>
    </submittedName>
</protein>
<keyword evidence="2" id="KW-1185">Reference proteome</keyword>
<organism evidence="1 2">
    <name type="scientific">Ophiobolus disseminans</name>
    <dbReference type="NCBI Taxonomy" id="1469910"/>
    <lineage>
        <taxon>Eukaryota</taxon>
        <taxon>Fungi</taxon>
        <taxon>Dikarya</taxon>
        <taxon>Ascomycota</taxon>
        <taxon>Pezizomycotina</taxon>
        <taxon>Dothideomycetes</taxon>
        <taxon>Pleosporomycetidae</taxon>
        <taxon>Pleosporales</taxon>
        <taxon>Pleosporineae</taxon>
        <taxon>Phaeosphaeriaceae</taxon>
        <taxon>Ophiobolus</taxon>
    </lineage>
</organism>
<evidence type="ECO:0000313" key="1">
    <source>
        <dbReference type="EMBL" id="KAF2818820.1"/>
    </source>
</evidence>
<evidence type="ECO:0000313" key="2">
    <source>
        <dbReference type="Proteomes" id="UP000799424"/>
    </source>
</evidence>